<proteinExistence type="predicted"/>
<dbReference type="EMBL" id="JAZDWU010000006">
    <property type="protein sequence ID" value="KAK9998924.1"/>
    <property type="molecule type" value="Genomic_DNA"/>
</dbReference>
<accession>A0AAW2CNY5</accession>
<sequence length="143" mass="15641">MGIRNDSWFGGGVERFCCGKCTGLAIMNCVEPQFDGSSVVMVCLVVPKMIQLWRRLDLFGSANGWSIGHLVKNAKAGAYKNITIDNWEDIEILCGRDRATSIGVEHMDDAVEVTAEEGENEMNSPIAHHLCQYLLSTSSAAES</sequence>
<keyword evidence="2" id="KW-1185">Reference proteome</keyword>
<comment type="caution">
    <text evidence="1">The sequence shown here is derived from an EMBL/GenBank/DDBJ whole genome shotgun (WGS) entry which is preliminary data.</text>
</comment>
<reference evidence="1 2" key="1">
    <citation type="submission" date="2024-01" db="EMBL/GenBank/DDBJ databases">
        <title>A telomere-to-telomere, gap-free genome of sweet tea (Lithocarpus litseifolius).</title>
        <authorList>
            <person name="Zhou J."/>
        </authorList>
    </citation>
    <scope>NUCLEOTIDE SEQUENCE [LARGE SCALE GENOMIC DNA]</scope>
    <source>
        <strain evidence="1">Zhou-2022a</strain>
        <tissue evidence="1">Leaf</tissue>
    </source>
</reference>
<dbReference type="Proteomes" id="UP001459277">
    <property type="component" value="Unassembled WGS sequence"/>
</dbReference>
<name>A0AAW2CNY5_9ROSI</name>
<evidence type="ECO:0000313" key="1">
    <source>
        <dbReference type="EMBL" id="KAK9998924.1"/>
    </source>
</evidence>
<evidence type="ECO:0000313" key="2">
    <source>
        <dbReference type="Proteomes" id="UP001459277"/>
    </source>
</evidence>
<gene>
    <name evidence="1" type="ORF">SO802_018527</name>
</gene>
<dbReference type="AlphaFoldDB" id="A0AAW2CNY5"/>
<protein>
    <submittedName>
        <fullName evidence="1">Uncharacterized protein</fullName>
    </submittedName>
</protein>
<organism evidence="1 2">
    <name type="scientific">Lithocarpus litseifolius</name>
    <dbReference type="NCBI Taxonomy" id="425828"/>
    <lineage>
        <taxon>Eukaryota</taxon>
        <taxon>Viridiplantae</taxon>
        <taxon>Streptophyta</taxon>
        <taxon>Embryophyta</taxon>
        <taxon>Tracheophyta</taxon>
        <taxon>Spermatophyta</taxon>
        <taxon>Magnoliopsida</taxon>
        <taxon>eudicotyledons</taxon>
        <taxon>Gunneridae</taxon>
        <taxon>Pentapetalae</taxon>
        <taxon>rosids</taxon>
        <taxon>fabids</taxon>
        <taxon>Fagales</taxon>
        <taxon>Fagaceae</taxon>
        <taxon>Lithocarpus</taxon>
    </lineage>
</organism>